<evidence type="ECO:0000256" key="1">
    <source>
        <dbReference type="SAM" id="MobiDB-lite"/>
    </source>
</evidence>
<keyword evidence="2" id="KW-0732">Signal</keyword>
<evidence type="ECO:0000313" key="4">
    <source>
        <dbReference type="Proteomes" id="UP000321595"/>
    </source>
</evidence>
<dbReference type="EMBL" id="CP042467">
    <property type="protein sequence ID" value="QED28127.1"/>
    <property type="molecule type" value="Genomic_DNA"/>
</dbReference>
<dbReference type="Proteomes" id="UP000321595">
    <property type="component" value="Chromosome"/>
</dbReference>
<feature type="signal peptide" evidence="2">
    <location>
        <begin position="1"/>
        <end position="24"/>
    </location>
</feature>
<feature type="chain" id="PRO_5022953312" evidence="2">
    <location>
        <begin position="25"/>
        <end position="222"/>
    </location>
</feature>
<sequence length="222" mass="24636">MSKMNKNWILTLMLTALVGVGACASPAPGTNPDDMSVAEHQEHARAHQEAADKHQKQHDPTARNRVSGDPNTELYLAGVYNPTERHLIEAQQHQRHADQHRQAAQSLLNYKEEHCAKFPDATRASCPLMGQVKAVEDIDGGVRITFHDDVPREAAVEHMQCHFAFARTQGYEGMDSCPLYLEGISVEAEGEGQSVKFTTNKPESVEALRTQTRDHLTGHAEH</sequence>
<feature type="region of interest" description="Disordered" evidence="1">
    <location>
        <begin position="29"/>
        <end position="72"/>
    </location>
</feature>
<evidence type="ECO:0000256" key="2">
    <source>
        <dbReference type="SAM" id="SignalP"/>
    </source>
</evidence>
<reference evidence="3 4" key="1">
    <citation type="submission" date="2019-08" db="EMBL/GenBank/DDBJ databases">
        <authorList>
            <person name="Liang Q."/>
        </authorList>
    </citation>
    <scope>NUCLEOTIDE SEQUENCE [LARGE SCALE GENOMIC DNA]</scope>
    <source>
        <strain evidence="3 4">V1718</strain>
    </source>
</reference>
<dbReference type="KEGG" id="bbae:FRD01_12975"/>
<accession>A0A5B8XSF9</accession>
<evidence type="ECO:0000313" key="3">
    <source>
        <dbReference type="EMBL" id="QED28127.1"/>
    </source>
</evidence>
<name>A0A5B8XSF9_9DELT</name>
<gene>
    <name evidence="3" type="ORF">FRD01_12975</name>
</gene>
<dbReference type="PROSITE" id="PS51257">
    <property type="entry name" value="PROKAR_LIPOPROTEIN"/>
    <property type="match status" value="1"/>
</dbReference>
<proteinExistence type="predicted"/>
<organism evidence="3 4">
    <name type="scientific">Microvenator marinus</name>
    <dbReference type="NCBI Taxonomy" id="2600177"/>
    <lineage>
        <taxon>Bacteria</taxon>
        <taxon>Deltaproteobacteria</taxon>
        <taxon>Bradymonadales</taxon>
        <taxon>Microvenatoraceae</taxon>
        <taxon>Microvenator</taxon>
    </lineage>
</organism>
<protein>
    <submittedName>
        <fullName evidence="3">Uncharacterized protein</fullName>
    </submittedName>
</protein>
<dbReference type="AlphaFoldDB" id="A0A5B8XSF9"/>
<dbReference type="RefSeq" id="WP_146960274.1">
    <property type="nucleotide sequence ID" value="NZ_CP042467.1"/>
</dbReference>
<keyword evidence="4" id="KW-1185">Reference proteome</keyword>
<feature type="compositionally biased region" description="Basic and acidic residues" evidence="1">
    <location>
        <begin position="37"/>
        <end position="62"/>
    </location>
</feature>